<dbReference type="PANTHER" id="PTHR43591:SF99">
    <property type="entry name" value="OS06G0646000 PROTEIN"/>
    <property type="match status" value="1"/>
</dbReference>
<sequence length="256" mass="28055">MGNEASHQAIVGQQFGQRANAYLTSQVHAEGGDLDELVRLAAGHRPASALDLGCGGGHVAYRLASLVGEMHASDLSEAMVATVSAEAKRRGLDNVIAERAAVERLPYADRTFDMVVTRYSAHHWHDFSAGLSQARRVLKPDGLAVFIDVVSPGNPLLDTWFQTLELLRDPSHVYNRSEAEWREAVETAGFRPDGVSHFKLRLDFASWIGRMRTPDAHVAAIRSLQALAAREVVEHFQFEADGSFTIDSMLLVARPA</sequence>
<dbReference type="Pfam" id="PF08241">
    <property type="entry name" value="Methyltransf_11"/>
    <property type="match status" value="1"/>
</dbReference>
<dbReference type="AlphaFoldDB" id="A0A2N3PZ77"/>
<feature type="domain" description="Methyltransferase type 11" evidence="1">
    <location>
        <begin position="50"/>
        <end position="146"/>
    </location>
</feature>
<dbReference type="OrthoDB" id="9787738at2"/>
<keyword evidence="2" id="KW-0489">Methyltransferase</keyword>
<evidence type="ECO:0000313" key="2">
    <source>
        <dbReference type="EMBL" id="PKU25713.1"/>
    </source>
</evidence>
<dbReference type="PANTHER" id="PTHR43591">
    <property type="entry name" value="METHYLTRANSFERASE"/>
    <property type="match status" value="1"/>
</dbReference>
<dbReference type="RefSeq" id="WP_101249257.1">
    <property type="nucleotide sequence ID" value="NZ_PIUM01000003.1"/>
</dbReference>
<dbReference type="SUPFAM" id="SSF53335">
    <property type="entry name" value="S-adenosyl-L-methionine-dependent methyltransferases"/>
    <property type="match status" value="1"/>
</dbReference>
<dbReference type="Gene3D" id="3.40.50.150">
    <property type="entry name" value="Vaccinia Virus protein VP39"/>
    <property type="match status" value="1"/>
</dbReference>
<dbReference type="Proteomes" id="UP000233293">
    <property type="component" value="Unassembled WGS sequence"/>
</dbReference>
<reference evidence="3" key="1">
    <citation type="submission" date="2017-12" db="EMBL/GenBank/DDBJ databases">
        <title>Draft genome sequence of Telmatospirillum siberiense 26-4b1T, an acidotolerant peatland alphaproteobacterium potentially involved in sulfur cycling.</title>
        <authorList>
            <person name="Hausmann B."/>
            <person name="Pjevac P."/>
            <person name="Schreck K."/>
            <person name="Herbold C.W."/>
            <person name="Daims H."/>
            <person name="Wagner M."/>
            <person name="Pester M."/>
            <person name="Loy A."/>
        </authorList>
    </citation>
    <scope>NUCLEOTIDE SEQUENCE [LARGE SCALE GENOMIC DNA]</scope>
    <source>
        <strain evidence="3">26-4b1</strain>
    </source>
</reference>
<organism evidence="2 3">
    <name type="scientific">Telmatospirillum siberiense</name>
    <dbReference type="NCBI Taxonomy" id="382514"/>
    <lineage>
        <taxon>Bacteria</taxon>
        <taxon>Pseudomonadati</taxon>
        <taxon>Pseudomonadota</taxon>
        <taxon>Alphaproteobacteria</taxon>
        <taxon>Rhodospirillales</taxon>
        <taxon>Rhodospirillaceae</taxon>
        <taxon>Telmatospirillum</taxon>
    </lineage>
</organism>
<dbReference type="InterPro" id="IPR013216">
    <property type="entry name" value="Methyltransf_11"/>
</dbReference>
<dbReference type="InterPro" id="IPR029063">
    <property type="entry name" value="SAM-dependent_MTases_sf"/>
</dbReference>
<comment type="caution">
    <text evidence="2">The sequence shown here is derived from an EMBL/GenBank/DDBJ whole genome shotgun (WGS) entry which is preliminary data.</text>
</comment>
<dbReference type="GO" id="GO:0032259">
    <property type="term" value="P:methylation"/>
    <property type="evidence" value="ECO:0007669"/>
    <property type="project" value="UniProtKB-KW"/>
</dbReference>
<dbReference type="CDD" id="cd02440">
    <property type="entry name" value="AdoMet_MTases"/>
    <property type="match status" value="1"/>
</dbReference>
<keyword evidence="2" id="KW-0808">Transferase</keyword>
<accession>A0A2N3PZ77</accession>
<evidence type="ECO:0000259" key="1">
    <source>
        <dbReference type="Pfam" id="PF08241"/>
    </source>
</evidence>
<name>A0A2N3PZ77_9PROT</name>
<dbReference type="EMBL" id="PIUM01000003">
    <property type="protein sequence ID" value="PKU25713.1"/>
    <property type="molecule type" value="Genomic_DNA"/>
</dbReference>
<dbReference type="GO" id="GO:0008757">
    <property type="term" value="F:S-adenosylmethionine-dependent methyltransferase activity"/>
    <property type="evidence" value="ECO:0007669"/>
    <property type="project" value="InterPro"/>
</dbReference>
<proteinExistence type="predicted"/>
<evidence type="ECO:0000313" key="3">
    <source>
        <dbReference type="Proteomes" id="UP000233293"/>
    </source>
</evidence>
<gene>
    <name evidence="2" type="ORF">CWS72_03830</name>
</gene>
<protein>
    <submittedName>
        <fullName evidence="2">SAM-dependent methyltransferase</fullName>
    </submittedName>
</protein>
<keyword evidence="3" id="KW-1185">Reference proteome</keyword>